<evidence type="ECO:0000256" key="1">
    <source>
        <dbReference type="PROSITE-ProRule" id="PRU00176"/>
    </source>
</evidence>
<name>A0A058ZCW9_FONAL</name>
<feature type="region of interest" description="Disordered" evidence="2">
    <location>
        <begin position="1"/>
        <end position="103"/>
    </location>
</feature>
<dbReference type="OrthoDB" id="296632at2759"/>
<dbReference type="CDD" id="cd00590">
    <property type="entry name" value="RRM_SF"/>
    <property type="match status" value="1"/>
</dbReference>
<feature type="compositionally biased region" description="Low complexity" evidence="2">
    <location>
        <begin position="82"/>
        <end position="91"/>
    </location>
</feature>
<keyword evidence="5" id="KW-1185">Reference proteome</keyword>
<reference evidence="4" key="1">
    <citation type="submission" date="2013-04" db="EMBL/GenBank/DDBJ databases">
        <title>The Genome Sequence of Fonticula alba ATCC 38817.</title>
        <authorList>
            <consortium name="The Broad Institute Genomics Platform"/>
            <person name="Russ C."/>
            <person name="Cuomo C."/>
            <person name="Burger G."/>
            <person name="Gray M.W."/>
            <person name="Holland P.W.H."/>
            <person name="King N."/>
            <person name="Lang F.B.F."/>
            <person name="Roger A.J."/>
            <person name="Ruiz-Trillo I."/>
            <person name="Brown M."/>
            <person name="Walker B."/>
            <person name="Young S."/>
            <person name="Zeng Q."/>
            <person name="Gargeya S."/>
            <person name="Fitzgerald M."/>
            <person name="Haas B."/>
            <person name="Abouelleil A."/>
            <person name="Allen A.W."/>
            <person name="Alvarado L."/>
            <person name="Arachchi H.M."/>
            <person name="Berlin A.M."/>
            <person name="Chapman S.B."/>
            <person name="Gainer-Dewar J."/>
            <person name="Goldberg J."/>
            <person name="Griggs A."/>
            <person name="Gujja S."/>
            <person name="Hansen M."/>
            <person name="Howarth C."/>
            <person name="Imamovic A."/>
            <person name="Ireland A."/>
            <person name="Larimer J."/>
            <person name="McCowan C."/>
            <person name="Murphy C."/>
            <person name="Pearson M."/>
            <person name="Poon T.W."/>
            <person name="Priest M."/>
            <person name="Roberts A."/>
            <person name="Saif S."/>
            <person name="Shea T."/>
            <person name="Sisk P."/>
            <person name="Sykes S."/>
            <person name="Wortman J."/>
            <person name="Nusbaum C."/>
            <person name="Birren B."/>
        </authorList>
    </citation>
    <scope>NUCLEOTIDE SEQUENCE [LARGE SCALE GENOMIC DNA]</scope>
    <source>
        <strain evidence="4">ATCC 38817</strain>
    </source>
</reference>
<accession>A0A058ZCW9</accession>
<feature type="compositionally biased region" description="Gly residues" evidence="2">
    <location>
        <begin position="753"/>
        <end position="764"/>
    </location>
</feature>
<evidence type="ECO:0000259" key="3">
    <source>
        <dbReference type="PROSITE" id="PS50102"/>
    </source>
</evidence>
<evidence type="ECO:0000313" key="5">
    <source>
        <dbReference type="Proteomes" id="UP000030693"/>
    </source>
</evidence>
<dbReference type="InterPro" id="IPR000504">
    <property type="entry name" value="RRM_dom"/>
</dbReference>
<dbReference type="Pfam" id="PF13893">
    <property type="entry name" value="RRM_5"/>
    <property type="match status" value="2"/>
</dbReference>
<dbReference type="PROSITE" id="PS50102">
    <property type="entry name" value="RRM"/>
    <property type="match status" value="3"/>
</dbReference>
<gene>
    <name evidence="4" type="ORF">H696_01660</name>
</gene>
<dbReference type="GeneID" id="20526385"/>
<evidence type="ECO:0000256" key="2">
    <source>
        <dbReference type="SAM" id="MobiDB-lite"/>
    </source>
</evidence>
<organism evidence="4">
    <name type="scientific">Fonticula alba</name>
    <name type="common">Slime mold</name>
    <dbReference type="NCBI Taxonomy" id="691883"/>
    <lineage>
        <taxon>Eukaryota</taxon>
        <taxon>Rotosphaerida</taxon>
        <taxon>Fonticulaceae</taxon>
        <taxon>Fonticula</taxon>
    </lineage>
</organism>
<dbReference type="InterPro" id="IPR035979">
    <property type="entry name" value="RBD_domain_sf"/>
</dbReference>
<feature type="domain" description="RRM" evidence="3">
    <location>
        <begin position="528"/>
        <end position="602"/>
    </location>
</feature>
<sequence>MTQSASSTQAAHSFDASSLIDPPDRRTSDVADTNDGPSSAKRPYQDESAEPARRGAHGTSTGTKRNTSHDDHGASGNGSSGAGMTSASAGGMSTGSGGASLDLSDPAGAYQAANTKRPRLLEGTSHPPSAVLHVRNLPQDVTEIEINEIIPYPDRVVKIMVMKNKCQALIQFSDVSSATRVISYFQTNKPYVRGRLCYFQYSSRNDLNEQRSATSTSAGGAGGHSSAGSGGMSMQGGFAGQVGAYGAAGAAGGYYGQAAGGPGAAGGAYAGYSGAGAGAGYPGAAGMHGQAAGAGGYPGAGVGGPGGGMDASGAGVVTPAVGGTPGAPGRVLHITITNCKYPIFLDTIIRVFSYHGELRRAILVDRRRQNPTGPISNPDDHKALVEYFDPAAASIAMESLQNQCLYVNSGVIQVQLSHLPELTVRQITERTWCSMLANYSAAAAAAASGHMLTPGAGAAGHGGDHHAGAMGGHHAAVAAAMGHHHGGMSGHMMAGGGQGSGAGMYGAGPGGMMGAGGPGAGAFGPVSPVLVVNRLNEERVTCDHLFNIFSIYGEVETVKIMFSRRRTALVKFASPDQSTLALQMLNGVSLFGSPMGIMYSKHMSINRPSENNPNQDPTEAMLTKVYTGPQYQRYQPNKVSGRMHPSHAIKPAPSASLHISNLPIDVTERQLSDQFSRFGMVVEMNLFKRKPETRTNMGIVRLESLDAAVSALACLHRTSLPTAAVSADDDPDAGLGAGSPEQLLMRISFAKSSGGGGGGGGSSGSGHHHHHHHHHHS</sequence>
<dbReference type="RefSeq" id="XP_009493841.1">
    <property type="nucleotide sequence ID" value="XM_009495566.1"/>
</dbReference>
<dbReference type="EMBL" id="KB932202">
    <property type="protein sequence ID" value="KCV72260.1"/>
    <property type="molecule type" value="Genomic_DNA"/>
</dbReference>
<dbReference type="Pfam" id="PF00076">
    <property type="entry name" value="RRM_1"/>
    <property type="match status" value="1"/>
</dbReference>
<dbReference type="Gene3D" id="3.30.70.330">
    <property type="match status" value="4"/>
</dbReference>
<feature type="region of interest" description="Disordered" evidence="2">
    <location>
        <begin position="750"/>
        <end position="777"/>
    </location>
</feature>
<evidence type="ECO:0000313" key="4">
    <source>
        <dbReference type="EMBL" id="KCV72260.1"/>
    </source>
</evidence>
<dbReference type="InterPro" id="IPR012677">
    <property type="entry name" value="Nucleotide-bd_a/b_plait_sf"/>
</dbReference>
<dbReference type="AlphaFoldDB" id="A0A058ZCW9"/>
<dbReference type="SMART" id="SM00360">
    <property type="entry name" value="RRM"/>
    <property type="match status" value="4"/>
</dbReference>
<feature type="compositionally biased region" description="Low complexity" evidence="2">
    <location>
        <begin position="1"/>
        <end position="11"/>
    </location>
</feature>
<dbReference type="CDD" id="cd12421">
    <property type="entry name" value="RRM1_PTBP1_hnRNPL_like"/>
    <property type="match status" value="1"/>
</dbReference>
<protein>
    <recommendedName>
        <fullName evidence="3">RRM domain-containing protein</fullName>
    </recommendedName>
</protein>
<keyword evidence="1" id="KW-0694">RNA-binding</keyword>
<dbReference type="GO" id="GO:0003723">
    <property type="term" value="F:RNA binding"/>
    <property type="evidence" value="ECO:0007669"/>
    <property type="project" value="UniProtKB-UniRule"/>
</dbReference>
<feature type="domain" description="RRM" evidence="3">
    <location>
        <begin position="130"/>
        <end position="204"/>
    </location>
</feature>
<dbReference type="SUPFAM" id="SSF54928">
    <property type="entry name" value="RNA-binding domain, RBD"/>
    <property type="match status" value="4"/>
</dbReference>
<proteinExistence type="predicted"/>
<feature type="compositionally biased region" description="Basic residues" evidence="2">
    <location>
        <begin position="766"/>
        <end position="777"/>
    </location>
</feature>
<dbReference type="eggNOG" id="KOG1190">
    <property type="taxonomic scope" value="Eukaryota"/>
</dbReference>
<dbReference type="PANTHER" id="PTHR15592">
    <property type="entry name" value="MATRIN 3/NUCLEAR PROTEIN 220-RELATED"/>
    <property type="match status" value="1"/>
</dbReference>
<dbReference type="Proteomes" id="UP000030693">
    <property type="component" value="Unassembled WGS sequence"/>
</dbReference>
<feature type="domain" description="RRM" evidence="3">
    <location>
        <begin position="655"/>
        <end position="752"/>
    </location>
</feature>
<dbReference type="STRING" id="691883.A0A058ZCW9"/>